<dbReference type="Proteomes" id="UP000295662">
    <property type="component" value="Unassembled WGS sequence"/>
</dbReference>
<evidence type="ECO:0000256" key="3">
    <source>
        <dbReference type="ARBA" id="ARBA00022723"/>
    </source>
</evidence>
<keyword evidence="6" id="KW-0106">Calcium</keyword>
<feature type="region of interest" description="Disordered" evidence="7">
    <location>
        <begin position="382"/>
        <end position="446"/>
    </location>
</feature>
<evidence type="ECO:0000259" key="9">
    <source>
        <dbReference type="Pfam" id="PF00884"/>
    </source>
</evidence>
<feature type="domain" description="Sulfatase N-terminal" evidence="9">
    <location>
        <begin position="25"/>
        <end position="324"/>
    </location>
</feature>
<dbReference type="InterPro" id="IPR024607">
    <property type="entry name" value="Sulfatase_CS"/>
</dbReference>
<keyword evidence="3" id="KW-0479">Metal-binding</keyword>
<dbReference type="Gene3D" id="3.30.1120.10">
    <property type="match status" value="1"/>
</dbReference>
<dbReference type="OrthoDB" id="9803751at2"/>
<dbReference type="RefSeq" id="WP_133793643.1">
    <property type="nucleotide sequence ID" value="NZ_SOCA01000001.1"/>
</dbReference>
<dbReference type="InterPro" id="IPR000917">
    <property type="entry name" value="Sulfatase_N"/>
</dbReference>
<dbReference type="PANTHER" id="PTHR42693">
    <property type="entry name" value="ARYLSULFATASE FAMILY MEMBER"/>
    <property type="match status" value="1"/>
</dbReference>
<protein>
    <submittedName>
        <fullName evidence="10">Arylsulfatase A-like enzyme</fullName>
    </submittedName>
</protein>
<evidence type="ECO:0000256" key="5">
    <source>
        <dbReference type="ARBA" id="ARBA00022801"/>
    </source>
</evidence>
<proteinExistence type="inferred from homology"/>
<keyword evidence="11" id="KW-1185">Reference proteome</keyword>
<dbReference type="SUPFAM" id="SSF53649">
    <property type="entry name" value="Alkaline phosphatase-like"/>
    <property type="match status" value="1"/>
</dbReference>
<dbReference type="EMBL" id="SOCA01000001">
    <property type="protein sequence ID" value="TDU81714.1"/>
    <property type="molecule type" value="Genomic_DNA"/>
</dbReference>
<evidence type="ECO:0000256" key="6">
    <source>
        <dbReference type="ARBA" id="ARBA00022837"/>
    </source>
</evidence>
<evidence type="ECO:0000256" key="4">
    <source>
        <dbReference type="ARBA" id="ARBA00022729"/>
    </source>
</evidence>
<dbReference type="GO" id="GO:0004065">
    <property type="term" value="F:arylsulfatase activity"/>
    <property type="evidence" value="ECO:0007669"/>
    <property type="project" value="TreeGrafter"/>
</dbReference>
<evidence type="ECO:0000313" key="10">
    <source>
        <dbReference type="EMBL" id="TDU81714.1"/>
    </source>
</evidence>
<feature type="chain" id="PRO_5020553558" evidence="8">
    <location>
        <begin position="20"/>
        <end position="446"/>
    </location>
</feature>
<keyword evidence="5" id="KW-0378">Hydrolase</keyword>
<comment type="similarity">
    <text evidence="2">Belongs to the sulfatase family.</text>
</comment>
<comment type="caution">
    <text evidence="10">The sequence shown here is derived from an EMBL/GenBank/DDBJ whole genome shotgun (WGS) entry which is preliminary data.</text>
</comment>
<dbReference type="AlphaFoldDB" id="A0A4R7SRU6"/>
<feature type="compositionally biased region" description="Basic and acidic residues" evidence="7">
    <location>
        <begin position="389"/>
        <end position="404"/>
    </location>
</feature>
<sequence>MRLHFLASLLLTSLASLHAAEAEKPNIVVFYIDDMGWAQPGAYGGKLAATPHMDSIAAQGVRFTNGYSSGCVCSPGRVGMMTGRYQARTGHDANVGRPGRELLLTETTMAQHLKPAGYTTGIVGKWHLGDTAPEFMPTSRGFDFAMGTVGNLGEGKAPAFYHGNELQEELKGAPITSPVYAREACGFIDSNKAKPFFLYLSLNAVHTPIVASPAWLEKYKHLDKREQEYAALVSEADEAIGTVMAKLRELALEENTLIFCISDNGGASALSDKGGLRGGKWFVWEGGIRVTWMVQWKGRIPAGRVLDEPVIQLDVLPTALAAANAPASTVELDGVNLMPLLEGKSEKLDSRPLFFRFGVQHAVRLGDWKLVKATQEMEPMLVNLSTDPSESKDLTSENPAKKAELQTLWEKWDASMQPPRWEDQRWNGAEQRRPKKGKGKGKKAAR</sequence>
<dbReference type="PROSITE" id="PS00149">
    <property type="entry name" value="SULFATASE_2"/>
    <property type="match status" value="1"/>
</dbReference>
<evidence type="ECO:0000256" key="1">
    <source>
        <dbReference type="ARBA" id="ARBA00001913"/>
    </source>
</evidence>
<dbReference type="Gene3D" id="3.40.720.10">
    <property type="entry name" value="Alkaline Phosphatase, subunit A"/>
    <property type="match status" value="1"/>
</dbReference>
<name>A0A4R7SRU6_9BACT</name>
<evidence type="ECO:0000256" key="7">
    <source>
        <dbReference type="SAM" id="MobiDB-lite"/>
    </source>
</evidence>
<evidence type="ECO:0000256" key="2">
    <source>
        <dbReference type="ARBA" id="ARBA00008779"/>
    </source>
</evidence>
<accession>A0A4R7SRU6</accession>
<keyword evidence="4 8" id="KW-0732">Signal</keyword>
<organism evidence="10 11">
    <name type="scientific">Prosthecobacter fusiformis</name>
    <dbReference type="NCBI Taxonomy" id="48464"/>
    <lineage>
        <taxon>Bacteria</taxon>
        <taxon>Pseudomonadati</taxon>
        <taxon>Verrucomicrobiota</taxon>
        <taxon>Verrucomicrobiia</taxon>
        <taxon>Verrucomicrobiales</taxon>
        <taxon>Verrucomicrobiaceae</taxon>
        <taxon>Prosthecobacter</taxon>
    </lineage>
</organism>
<evidence type="ECO:0000313" key="11">
    <source>
        <dbReference type="Proteomes" id="UP000295662"/>
    </source>
</evidence>
<gene>
    <name evidence="10" type="ORF">EI77_01024</name>
</gene>
<reference evidence="10 11" key="1">
    <citation type="submission" date="2019-03" db="EMBL/GenBank/DDBJ databases">
        <title>Genomic Encyclopedia of Archaeal and Bacterial Type Strains, Phase II (KMG-II): from individual species to whole genera.</title>
        <authorList>
            <person name="Goeker M."/>
        </authorList>
    </citation>
    <scope>NUCLEOTIDE SEQUENCE [LARGE SCALE GENOMIC DNA]</scope>
    <source>
        <strain evidence="10 11">ATCC 25309</strain>
    </source>
</reference>
<dbReference type="InterPro" id="IPR050738">
    <property type="entry name" value="Sulfatase"/>
</dbReference>
<dbReference type="InterPro" id="IPR017850">
    <property type="entry name" value="Alkaline_phosphatase_core_sf"/>
</dbReference>
<dbReference type="Pfam" id="PF00884">
    <property type="entry name" value="Sulfatase"/>
    <property type="match status" value="1"/>
</dbReference>
<evidence type="ECO:0000256" key="8">
    <source>
        <dbReference type="SAM" id="SignalP"/>
    </source>
</evidence>
<feature type="signal peptide" evidence="8">
    <location>
        <begin position="1"/>
        <end position="19"/>
    </location>
</feature>
<dbReference type="GO" id="GO:0046872">
    <property type="term" value="F:metal ion binding"/>
    <property type="evidence" value="ECO:0007669"/>
    <property type="project" value="UniProtKB-KW"/>
</dbReference>
<dbReference type="PANTHER" id="PTHR42693:SF42">
    <property type="entry name" value="ARYLSULFATASE G"/>
    <property type="match status" value="1"/>
</dbReference>
<comment type="cofactor">
    <cofactor evidence="1">
        <name>Ca(2+)</name>
        <dbReference type="ChEBI" id="CHEBI:29108"/>
    </cofactor>
</comment>
<feature type="compositionally biased region" description="Basic residues" evidence="7">
    <location>
        <begin position="433"/>
        <end position="446"/>
    </location>
</feature>